<dbReference type="InterPro" id="IPR036397">
    <property type="entry name" value="RNaseH_sf"/>
</dbReference>
<dbReference type="FunFam" id="2.60.40.10:FF:000032">
    <property type="entry name" value="palladin isoform X1"/>
    <property type="match status" value="1"/>
</dbReference>
<evidence type="ECO:0000256" key="6">
    <source>
        <dbReference type="ARBA" id="ARBA00023136"/>
    </source>
</evidence>
<dbReference type="InterPro" id="IPR036179">
    <property type="entry name" value="Ig-like_dom_sf"/>
</dbReference>
<dbReference type="PROSITE" id="PS50994">
    <property type="entry name" value="INTEGRASE"/>
    <property type="match status" value="1"/>
</dbReference>
<dbReference type="FunFam" id="2.60.40.10:FF:001603">
    <property type="entry name" value="Roundabout 2"/>
    <property type="match status" value="1"/>
</dbReference>
<evidence type="ECO:0000256" key="7">
    <source>
        <dbReference type="ARBA" id="ARBA00023157"/>
    </source>
</evidence>
<keyword evidence="6 10" id="KW-0472">Membrane</keyword>
<proteinExistence type="predicted"/>
<comment type="subcellular location">
    <subcellularLocation>
        <location evidence="1">Membrane</location>
        <topology evidence="1">Single-pass membrane protein</topology>
    </subcellularLocation>
</comment>
<dbReference type="CDD" id="cd00063">
    <property type="entry name" value="FN3"/>
    <property type="match status" value="3"/>
</dbReference>
<dbReference type="InterPro" id="IPR013106">
    <property type="entry name" value="Ig_V-set"/>
</dbReference>
<accession>A0A7R8YU45</accession>
<feature type="chain" id="PRO_5031142127" evidence="11">
    <location>
        <begin position="36"/>
        <end position="1676"/>
    </location>
</feature>
<dbReference type="Pfam" id="PF00041">
    <property type="entry name" value="fn3"/>
    <property type="match status" value="2"/>
</dbReference>
<dbReference type="GO" id="GO:0031430">
    <property type="term" value="C:M band"/>
    <property type="evidence" value="ECO:0007669"/>
    <property type="project" value="TreeGrafter"/>
</dbReference>
<keyword evidence="8" id="KW-0393">Immunoglobulin domain</keyword>
<dbReference type="Gene3D" id="2.60.40.10">
    <property type="entry name" value="Immunoglobulins"/>
    <property type="match status" value="8"/>
</dbReference>
<keyword evidence="4" id="KW-0677">Repeat</keyword>
<dbReference type="SUPFAM" id="SSF53098">
    <property type="entry name" value="Ribonuclease H-like"/>
    <property type="match status" value="1"/>
</dbReference>
<evidence type="ECO:0000256" key="9">
    <source>
        <dbReference type="SAM" id="MobiDB-lite"/>
    </source>
</evidence>
<keyword evidence="5 10" id="KW-1133">Transmembrane helix</keyword>
<feature type="domain" description="Ig-like" evidence="12">
    <location>
        <begin position="231"/>
        <end position="315"/>
    </location>
</feature>
<evidence type="ECO:0000259" key="12">
    <source>
        <dbReference type="PROSITE" id="PS50835"/>
    </source>
</evidence>
<dbReference type="Proteomes" id="UP000594454">
    <property type="component" value="Chromosome 3"/>
</dbReference>
<evidence type="ECO:0000259" key="13">
    <source>
        <dbReference type="PROSITE" id="PS50853"/>
    </source>
</evidence>
<evidence type="ECO:0000259" key="14">
    <source>
        <dbReference type="PROSITE" id="PS50994"/>
    </source>
</evidence>
<keyword evidence="7" id="KW-1015">Disulfide bond</keyword>
<dbReference type="InterPro" id="IPR003961">
    <property type="entry name" value="FN3_dom"/>
</dbReference>
<dbReference type="FunFam" id="2.60.40.10:FF:000189">
    <property type="entry name" value="Neogenin isoform 3"/>
    <property type="match status" value="1"/>
</dbReference>
<dbReference type="Pfam" id="PF17921">
    <property type="entry name" value="Integrase_H2C2"/>
    <property type="match status" value="1"/>
</dbReference>
<dbReference type="SUPFAM" id="SSF48726">
    <property type="entry name" value="Immunoglobulin"/>
    <property type="match status" value="5"/>
</dbReference>
<dbReference type="InterPro" id="IPR003598">
    <property type="entry name" value="Ig_sub2"/>
</dbReference>
<dbReference type="FunFam" id="2.60.40.10:FF:000008">
    <property type="entry name" value="roundabout homolog 2 isoform X2"/>
    <property type="match status" value="1"/>
</dbReference>
<dbReference type="FunCoup" id="A0A7R8YU45">
    <property type="interactions" value="23"/>
</dbReference>
<dbReference type="PANTHER" id="PTHR13817">
    <property type="entry name" value="TITIN"/>
    <property type="match status" value="1"/>
</dbReference>
<evidence type="ECO:0000256" key="3">
    <source>
        <dbReference type="ARBA" id="ARBA00022729"/>
    </source>
</evidence>
<dbReference type="OrthoDB" id="8031975at2759"/>
<feature type="transmembrane region" description="Helical" evidence="10">
    <location>
        <begin position="886"/>
        <end position="908"/>
    </location>
</feature>
<feature type="compositionally biased region" description="Low complexity" evidence="9">
    <location>
        <begin position="1183"/>
        <end position="1193"/>
    </location>
</feature>
<protein>
    <submittedName>
        <fullName evidence="15">Uncharacterized protein</fullName>
    </submittedName>
</protein>
<feature type="domain" description="Integrase catalytic" evidence="14">
    <location>
        <begin position="1511"/>
        <end position="1676"/>
    </location>
</feature>
<gene>
    <name evidence="15" type="ORF">HERILL_LOCUS8271</name>
</gene>
<name>A0A7R8YU45_HERIL</name>
<evidence type="ECO:0000256" key="2">
    <source>
        <dbReference type="ARBA" id="ARBA00022692"/>
    </source>
</evidence>
<dbReference type="PROSITE" id="PS50853">
    <property type="entry name" value="FN3"/>
    <property type="match status" value="3"/>
</dbReference>
<sequence length="1676" mass="187778">MARFQLHTSHYHYQLGILLLLCIILVASRFNGVAGYENPRIVEHPLDVIVPRNDPVTLNCKAEGHPTPTVQWYKDGEELRIDPGSHRLLLPSGGLFFLKVIHARRESDSGVYWCEAKNEFGLARSRNATLKVTYLRDDFRLDPQNTETAQGETVLLECVPPRGNPEPTITWRKNGQRMDLSISKRISLTTGAYLEIKDVRQSDDGRYQCVAHNAAGTRESAIAFLKVRVRPFIIRGPGDQKAVVGGFAILQCRVGGDPVPDVLWRRSTGNMPLGRVQILEDRSLRLDNLKLEDYGDYSCEAENSVGSVTSTGRLIVQAPPTFVIRPKSKIVKLGSEVVLQCKAKGYEYPTTFYSFEGNTTRLFPSYDDGRIKVTISSDYAIILRINRIEREDAGKVVVCSATNEVGSVSTRIVITVDEEDDLPPPVISMGPVNQTLPVKSMVTLPCKTLGHIAANISWFRYGVPLSNSDRINITEDGTLTITDLNKNLDAGQYTCVAGSLRGRSSKSGYLTLEVPTNPNIKFYRTEESTYPGPPGKPQIVEKTDDSVTISWIRSNKLGASSLLGYIVEMYGRNDTDGWVTVGTRITNTSFTKTDLKAGINYFFIVRAENSHGISLPGPLSEPVSVGMRDFNLALDLSEARASLLSGDVVELINATSTSPGSVKLSWQIINGKYVEGFYIYAHQYSDPSYAFTNPESFVELYRSNPEYKMLTVLNGGGASACTISGLMEYTEYEFFIVPFYKSIEGNPSNLRIARTMEDVPKTAPTQMEALLLNSSAVFLKWKEPEHKGKLLKYHIIVRGVESRTNLSRILTNVTIDAETPNLLLANLTEGVLYTVSVAASNVAGYGPYSPPASLRLDPITKKLDQFTSHRFPLNHGHRDDVLTQPWFLALLGLILTVMMLSFGAMVFVKRKHMLMKKSTLGTMGGSHPNGLLKMPSLSRASNGFWLDPSGMIWKSQSGPEAPATGAAQDVIQKDQITDYTAVCLAQTLPVDQQQQQQQNSRSQRYVSDYSNIPADYAEVSTFGKAASEYGSTGGNRSPAPYATSSIVGSTRFVNYNNSAYQTHRPAFPNPYRATHEVYVPSNRSVYSESYYFPKDKIHITENKLNNMPNCHTFNPSSTTEPGHSPFGTIRRGRFKFSRPAVNFGELGSSVDSANRGDMSSQQKYSPYQKEQLQHHLPHRSDYQQQQHLHGQQQTNNVSIGDESNDYGPRPSPGASTGSQEIPPMNQQDNEQLYIKVGETNPPDNGYMNWRRESACRNLYNRNGGGGSIGSNNGSGSVGSGSISGRDSVRDSGNAVNNSGVIGICSAGRRHNKDSCDSDVIYAPGSSSDIATIHSGKEELNDHIHIREGIVNTCKHQIILVKEKQKELKTVHKNRHIYIDEIDLNSENLTTEILKRNLPEKGKIGIYSELPYSIYNKLQILIVKLFSNNLKLHFIKYSKRAIDLLDQEQTLKIIKKEHEENKHLGVNKTYDNLKGKYYFPKLEKLINEYIDNCETCGKTKYDRKPYKIKFEISETPNDINEIVIMDIYMTKNKNYLTTFDKFSKYLHIKYTLDKNPITLIKLIQEYITTFGKPKKVIFDNAFDVISITQFLKYSFSKKIWTEQPRSQPNQERLGNNLIETIKEKGNDNRRIKAYYRKAQTEDFWPDMLDSLKKLIPEQLKAAIKAKDAQFDFDLPML</sequence>
<dbReference type="GO" id="GO:0003676">
    <property type="term" value="F:nucleic acid binding"/>
    <property type="evidence" value="ECO:0007669"/>
    <property type="project" value="InterPro"/>
</dbReference>
<dbReference type="InterPro" id="IPR012337">
    <property type="entry name" value="RNaseH-like_sf"/>
</dbReference>
<evidence type="ECO:0000256" key="11">
    <source>
        <dbReference type="SAM" id="SignalP"/>
    </source>
</evidence>
<feature type="domain" description="Fibronectin type-III" evidence="13">
    <location>
        <begin position="763"/>
        <end position="859"/>
    </location>
</feature>
<feature type="domain" description="Ig-like" evidence="12">
    <location>
        <begin position="137"/>
        <end position="223"/>
    </location>
</feature>
<dbReference type="Gene3D" id="1.10.340.70">
    <property type="match status" value="1"/>
</dbReference>
<feature type="region of interest" description="Disordered" evidence="9">
    <location>
        <begin position="1265"/>
        <end position="1294"/>
    </location>
</feature>
<feature type="signal peptide" evidence="11">
    <location>
        <begin position="1"/>
        <end position="35"/>
    </location>
</feature>
<feature type="compositionally biased region" description="Polar residues" evidence="9">
    <location>
        <begin position="1213"/>
        <end position="1225"/>
    </location>
</feature>
<reference evidence="15 16" key="1">
    <citation type="submission" date="2020-11" db="EMBL/GenBank/DDBJ databases">
        <authorList>
            <person name="Wallbank WR R."/>
            <person name="Pardo Diaz C."/>
            <person name="Kozak K."/>
            <person name="Martin S."/>
            <person name="Jiggins C."/>
            <person name="Moest M."/>
            <person name="Warren A I."/>
            <person name="Generalovic N T."/>
            <person name="Byers J.R.P. K."/>
            <person name="Montejo-Kovacevich G."/>
            <person name="Yen C E."/>
        </authorList>
    </citation>
    <scope>NUCLEOTIDE SEQUENCE [LARGE SCALE GENOMIC DNA]</scope>
</reference>
<dbReference type="GO" id="GO:0016020">
    <property type="term" value="C:membrane"/>
    <property type="evidence" value="ECO:0007669"/>
    <property type="project" value="UniProtKB-SubCell"/>
</dbReference>
<dbReference type="Pfam" id="PF13927">
    <property type="entry name" value="Ig_3"/>
    <property type="match status" value="3"/>
</dbReference>
<feature type="domain" description="Ig-like" evidence="12">
    <location>
        <begin position="425"/>
        <end position="511"/>
    </location>
</feature>
<feature type="compositionally biased region" description="Low complexity" evidence="9">
    <location>
        <begin position="1269"/>
        <end position="1285"/>
    </location>
</feature>
<dbReference type="EMBL" id="LR899011">
    <property type="protein sequence ID" value="CAD7085427.1"/>
    <property type="molecule type" value="Genomic_DNA"/>
</dbReference>
<feature type="region of interest" description="Disordered" evidence="9">
    <location>
        <begin position="1144"/>
        <end position="1225"/>
    </location>
</feature>
<dbReference type="InterPro" id="IPR001584">
    <property type="entry name" value="Integrase_cat-core"/>
</dbReference>
<dbReference type="InParanoid" id="A0A7R8YU45"/>
<feature type="domain" description="Ig-like" evidence="12">
    <location>
        <begin position="320"/>
        <end position="415"/>
    </location>
</feature>
<dbReference type="InterPro" id="IPR013783">
    <property type="entry name" value="Ig-like_fold"/>
</dbReference>
<dbReference type="InterPro" id="IPR050964">
    <property type="entry name" value="Striated_Muscle_Regulatory"/>
</dbReference>
<dbReference type="SMART" id="SM00408">
    <property type="entry name" value="IGc2"/>
    <property type="match status" value="5"/>
</dbReference>
<dbReference type="SMART" id="SM00406">
    <property type="entry name" value="IGv"/>
    <property type="match status" value="3"/>
</dbReference>
<feature type="domain" description="Ig-like" evidence="12">
    <location>
        <begin position="39"/>
        <end position="133"/>
    </location>
</feature>
<dbReference type="Pfam" id="PF07679">
    <property type="entry name" value="I-set"/>
    <property type="match status" value="2"/>
</dbReference>
<feature type="domain" description="Fibronectin type-III" evidence="13">
    <location>
        <begin position="533"/>
        <end position="630"/>
    </location>
</feature>
<dbReference type="InterPro" id="IPR003599">
    <property type="entry name" value="Ig_sub"/>
</dbReference>
<keyword evidence="3 11" id="KW-0732">Signal</keyword>
<evidence type="ECO:0000313" key="16">
    <source>
        <dbReference type="Proteomes" id="UP000594454"/>
    </source>
</evidence>
<evidence type="ECO:0000313" key="15">
    <source>
        <dbReference type="EMBL" id="CAD7085427.1"/>
    </source>
</evidence>
<dbReference type="SMART" id="SM00060">
    <property type="entry name" value="FN3"/>
    <property type="match status" value="3"/>
</dbReference>
<dbReference type="PANTHER" id="PTHR13817:SF183">
    <property type="entry name" value="LP22668P"/>
    <property type="match status" value="1"/>
</dbReference>
<dbReference type="SMART" id="SM00409">
    <property type="entry name" value="IG"/>
    <property type="match status" value="5"/>
</dbReference>
<dbReference type="InterPro" id="IPR036116">
    <property type="entry name" value="FN3_sf"/>
</dbReference>
<organism evidence="15 16">
    <name type="scientific">Hermetia illucens</name>
    <name type="common">Black soldier fly</name>
    <dbReference type="NCBI Taxonomy" id="343691"/>
    <lineage>
        <taxon>Eukaryota</taxon>
        <taxon>Metazoa</taxon>
        <taxon>Ecdysozoa</taxon>
        <taxon>Arthropoda</taxon>
        <taxon>Hexapoda</taxon>
        <taxon>Insecta</taxon>
        <taxon>Pterygota</taxon>
        <taxon>Neoptera</taxon>
        <taxon>Endopterygota</taxon>
        <taxon>Diptera</taxon>
        <taxon>Brachycera</taxon>
        <taxon>Stratiomyomorpha</taxon>
        <taxon>Stratiomyidae</taxon>
        <taxon>Hermetiinae</taxon>
        <taxon>Hermetia</taxon>
    </lineage>
</organism>
<dbReference type="InterPro" id="IPR007110">
    <property type="entry name" value="Ig-like_dom"/>
</dbReference>
<keyword evidence="16" id="KW-1185">Reference proteome</keyword>
<dbReference type="FunFam" id="2.60.40.10:FF:001167">
    <property type="entry name" value="Roundabout 2, isoform B"/>
    <property type="match status" value="1"/>
</dbReference>
<evidence type="ECO:0000256" key="1">
    <source>
        <dbReference type="ARBA" id="ARBA00004167"/>
    </source>
</evidence>
<evidence type="ECO:0000256" key="8">
    <source>
        <dbReference type="ARBA" id="ARBA00023319"/>
    </source>
</evidence>
<dbReference type="GO" id="GO:0045214">
    <property type="term" value="P:sarcomere organization"/>
    <property type="evidence" value="ECO:0007669"/>
    <property type="project" value="TreeGrafter"/>
</dbReference>
<dbReference type="FunFam" id="2.60.40.10:FF:000026">
    <property type="entry name" value="roundabout homolog 2 isoform X1"/>
    <property type="match status" value="1"/>
</dbReference>
<feature type="compositionally biased region" description="Polar residues" evidence="9">
    <location>
        <begin position="1149"/>
        <end position="1170"/>
    </location>
</feature>
<dbReference type="PROSITE" id="PS50835">
    <property type="entry name" value="IG_LIKE"/>
    <property type="match status" value="5"/>
</dbReference>
<evidence type="ECO:0000256" key="10">
    <source>
        <dbReference type="SAM" id="Phobius"/>
    </source>
</evidence>
<dbReference type="GO" id="GO:0007399">
    <property type="term" value="P:nervous system development"/>
    <property type="evidence" value="ECO:0007669"/>
    <property type="project" value="UniProtKB-ARBA"/>
</dbReference>
<dbReference type="InterPro" id="IPR013098">
    <property type="entry name" value="Ig_I-set"/>
</dbReference>
<evidence type="ECO:0000256" key="4">
    <source>
        <dbReference type="ARBA" id="ARBA00022737"/>
    </source>
</evidence>
<evidence type="ECO:0000256" key="5">
    <source>
        <dbReference type="ARBA" id="ARBA00022989"/>
    </source>
</evidence>
<dbReference type="GO" id="GO:0015074">
    <property type="term" value="P:DNA integration"/>
    <property type="evidence" value="ECO:0007669"/>
    <property type="project" value="InterPro"/>
</dbReference>
<feature type="domain" description="Fibronectin type-III" evidence="13">
    <location>
        <begin position="648"/>
        <end position="758"/>
    </location>
</feature>
<dbReference type="InterPro" id="IPR041588">
    <property type="entry name" value="Integrase_H2C2"/>
</dbReference>
<keyword evidence="2 10" id="KW-0812">Transmembrane</keyword>
<dbReference type="Gene3D" id="3.30.420.10">
    <property type="entry name" value="Ribonuclease H-like superfamily/Ribonuclease H"/>
    <property type="match status" value="1"/>
</dbReference>
<dbReference type="SUPFAM" id="SSF49265">
    <property type="entry name" value="Fibronectin type III"/>
    <property type="match status" value="2"/>
</dbReference>